<evidence type="ECO:0000313" key="4">
    <source>
        <dbReference type="Proteomes" id="UP001220324"/>
    </source>
</evidence>
<comment type="caution">
    <text evidence="3">The sequence shown here is derived from an EMBL/GenBank/DDBJ whole genome shotgun (WGS) entry which is preliminary data.</text>
</comment>
<dbReference type="InterPro" id="IPR002110">
    <property type="entry name" value="Ankyrin_rpt"/>
</dbReference>
<dbReference type="Pfam" id="PF06985">
    <property type="entry name" value="HET"/>
    <property type="match status" value="1"/>
</dbReference>
<dbReference type="SMART" id="SM00248">
    <property type="entry name" value="ANK"/>
    <property type="match status" value="7"/>
</dbReference>
<dbReference type="InterPro" id="IPR052895">
    <property type="entry name" value="HetReg/Transcr_Mod"/>
</dbReference>
<keyword evidence="4" id="KW-1185">Reference proteome</keyword>
<feature type="domain" description="Heterokaryon incompatibility" evidence="2">
    <location>
        <begin position="659"/>
        <end position="827"/>
    </location>
</feature>
<dbReference type="PANTHER" id="PTHR24148">
    <property type="entry name" value="ANKYRIN REPEAT DOMAIN-CONTAINING PROTEIN 39 HOMOLOG-RELATED"/>
    <property type="match status" value="1"/>
</dbReference>
<feature type="compositionally biased region" description="Basic and acidic residues" evidence="1">
    <location>
        <begin position="790"/>
        <end position="805"/>
    </location>
</feature>
<name>A0AAD6CTL7_9EURO</name>
<dbReference type="AlphaFoldDB" id="A0AAD6CTL7"/>
<evidence type="ECO:0000313" key="3">
    <source>
        <dbReference type="EMBL" id="KAJ5538215.1"/>
    </source>
</evidence>
<dbReference type="EMBL" id="JAQIZZ010000006">
    <property type="protein sequence ID" value="KAJ5538215.1"/>
    <property type="molecule type" value="Genomic_DNA"/>
</dbReference>
<proteinExistence type="predicted"/>
<dbReference type="InterPro" id="IPR010730">
    <property type="entry name" value="HET"/>
</dbReference>
<feature type="region of interest" description="Disordered" evidence="1">
    <location>
        <begin position="755"/>
        <end position="805"/>
    </location>
</feature>
<dbReference type="PANTHER" id="PTHR24148:SF73">
    <property type="entry name" value="HET DOMAIN PROTEIN (AFU_ORTHOLOGUE AFUA_8G01020)"/>
    <property type="match status" value="1"/>
</dbReference>
<evidence type="ECO:0000256" key="1">
    <source>
        <dbReference type="SAM" id="MobiDB-lite"/>
    </source>
</evidence>
<protein>
    <recommendedName>
        <fullName evidence="2">Heterokaryon incompatibility domain-containing protein</fullName>
    </recommendedName>
</protein>
<dbReference type="SUPFAM" id="SSF48403">
    <property type="entry name" value="Ankyrin repeat"/>
    <property type="match status" value="2"/>
</dbReference>
<dbReference type="Gene3D" id="1.25.40.20">
    <property type="entry name" value="Ankyrin repeat-containing domain"/>
    <property type="match status" value="3"/>
</dbReference>
<dbReference type="Pfam" id="PF26639">
    <property type="entry name" value="Het-6_barrel"/>
    <property type="match status" value="1"/>
</dbReference>
<dbReference type="InterPro" id="IPR036770">
    <property type="entry name" value="Ankyrin_rpt-contain_sf"/>
</dbReference>
<reference evidence="3 4" key="1">
    <citation type="journal article" date="2023" name="IMA Fungus">
        <title>Comparative genomic study of the Penicillium genus elucidates a diverse pangenome and 15 lateral gene transfer events.</title>
        <authorList>
            <person name="Petersen C."/>
            <person name="Sorensen T."/>
            <person name="Nielsen M.R."/>
            <person name="Sondergaard T.E."/>
            <person name="Sorensen J.L."/>
            <person name="Fitzpatrick D.A."/>
            <person name="Frisvad J.C."/>
            <person name="Nielsen K.L."/>
        </authorList>
    </citation>
    <scope>NUCLEOTIDE SEQUENCE [LARGE SCALE GENOMIC DNA]</scope>
    <source>
        <strain evidence="3 4">IBT 35679</strain>
    </source>
</reference>
<evidence type="ECO:0000259" key="2">
    <source>
        <dbReference type="Pfam" id="PF06985"/>
    </source>
</evidence>
<gene>
    <name evidence="3" type="ORF">N7494_007694</name>
</gene>
<organism evidence="3 4">
    <name type="scientific">Penicillium frequentans</name>
    <dbReference type="NCBI Taxonomy" id="3151616"/>
    <lineage>
        <taxon>Eukaryota</taxon>
        <taxon>Fungi</taxon>
        <taxon>Dikarya</taxon>
        <taxon>Ascomycota</taxon>
        <taxon>Pezizomycotina</taxon>
        <taxon>Eurotiomycetes</taxon>
        <taxon>Eurotiomycetidae</taxon>
        <taxon>Eurotiales</taxon>
        <taxon>Aspergillaceae</taxon>
        <taxon>Penicillium</taxon>
    </lineage>
</organism>
<accession>A0AAD6CTL7</accession>
<dbReference type="Proteomes" id="UP001220324">
    <property type="component" value="Unassembled WGS sequence"/>
</dbReference>
<sequence>MTTAFPAHLQHGDDAEVDKTASREYMRRCGDDAEVDKTASREYMRRCLQVALLAKRHELVREIFAHPLVPRDLLAGDRLCLSYAIRGKQAKGGVEKAADLIWQSEPADLCETVQMLLDLGAKVNTRDPGGNKPIYHACVRGFARTLSCLVEWGADVFSRHNSIELSQMKDDNDDEGSEPVSLLQLALDVCYARDNSCRISDMSDQTIDEAWKPIILRLMDAGVRCDTTHPILLRLLHVACFQGDLACAERLLNVGVYYGALGPPSSSFPHQFGSALHAAVAGGQAGAIEFLLSRGFDGNTCCLNIIDGSREVLSPVGLACKRMGKRKFRVKGAFEVRIEAHFEDIGLGLCKGVLESDDKQMLLHEAAVRGSLPLLKLLSSQGERLEAVPLLCHNFQVVEELVRIGAAIDVPAMQHSAAQHGHQDLLESLVTQHGISDSIIENFWPLASAILADCHFSTLEYLLTESGQDINQVFPDSPGSGDTTNLLRRSISMKSLQAVEFVLNHGADPRCPGLSQSAIALYREIMSPGALGMFWPDDIRILRLLLSALPCYPLDVDGDLFGPSVPQTPLNELAQQLRRYRPDGMNMVQRAKKIQTVQEQYVNKHVYHVPDDDVILPFQYDPLLGKSCIRVLEIQPSEVAKSPIHCCLRQVDLRQRPDYEALSYVWGDASDSVRILVNGSWLNIGKNLWSALFRLRCKNKPRVVWADAVCINQSDNEERGQQVQIMHNIYRQASGVLVWVGEHAENSHYVVTSIDDGITDENEKQSPSPLEETLDWHNDENLIGDESEEKADGEAEREQEREQEDREEAFRRLLERPWFYRTWIIQEVLLNEYVMLLCGPHAISFQALGAQRHKHYGLMPPEGISNHWEKYEDLDGTALFRNLQTFPTRGHIEAPDLLSQSRQCLATDPRDKVYAILGLLEGELMRVDYTLSTAEVYRRFTQAVIEKDKSLDLLYHLGVHRNVAGLASWVPDYTSKSEPTISQPLNQLFPYDNSSERSTYWEFQGFNLVASGHYLDTILEIGEELARDPSTNLGEEKYFAAVFAGWESLATQLERKSLHTFISDVFLETLTADLRLPGSSPLAWPFYAWYLVYGTGTLLRADPRFFAIMEALSHCVVRPYTAEDMKEDVDAFFTEMKDAAYGRRFFITENGSMGLAPPSAQRGDQIISLVGGDKPFILRSGDQSRFSLVGHGYLHSVDPHCMADAEMTKFTLT</sequence>